<dbReference type="EMBL" id="JACCFW010000001">
    <property type="protein sequence ID" value="NYJ74626.1"/>
    <property type="molecule type" value="Genomic_DNA"/>
</dbReference>
<feature type="domain" description="Peptidase M50" evidence="13">
    <location>
        <begin position="145"/>
        <end position="184"/>
    </location>
</feature>
<accession>A0A853DAS6</accession>
<keyword evidence="15" id="KW-1185">Reference proteome</keyword>
<proteinExistence type="inferred from homology"/>
<comment type="similarity">
    <text evidence="3">Belongs to the peptidase M50B family.</text>
</comment>
<dbReference type="PANTHER" id="PTHR39188">
    <property type="entry name" value="MEMBRANE-ASSOCIATED ZINC METALLOPROTEASE M50B"/>
    <property type="match status" value="1"/>
</dbReference>
<dbReference type="AlphaFoldDB" id="A0A853DAS6"/>
<keyword evidence="8" id="KW-0862">Zinc</keyword>
<evidence type="ECO:0000256" key="11">
    <source>
        <dbReference type="ARBA" id="ARBA00023136"/>
    </source>
</evidence>
<keyword evidence="5 12" id="KW-0812">Transmembrane</keyword>
<protein>
    <submittedName>
        <fullName evidence="14">Zn-dependent protease</fullName>
    </submittedName>
</protein>
<feature type="transmembrane region" description="Helical" evidence="12">
    <location>
        <begin position="110"/>
        <end position="132"/>
    </location>
</feature>
<feature type="domain" description="Peptidase M50" evidence="13">
    <location>
        <begin position="63"/>
        <end position="134"/>
    </location>
</feature>
<evidence type="ECO:0000256" key="12">
    <source>
        <dbReference type="SAM" id="Phobius"/>
    </source>
</evidence>
<feature type="transmembrane region" description="Helical" evidence="12">
    <location>
        <begin position="219"/>
        <end position="241"/>
    </location>
</feature>
<keyword evidence="9 12" id="KW-1133">Transmembrane helix</keyword>
<keyword evidence="10" id="KW-0482">Metalloprotease</keyword>
<sequence length="377" mass="39431">MPRTPEAPGPGWQIGQVRGVPVYLGRSWPIIAIFIVVTFGPQVHGVLPELGSGGAYLVAIGYVLLLLLSVLVHEGSHALVGQWRGYRVRQIVADLWGGHTSYDTADTTPLSSAMVAVAGPLSNGVLAGLGYLVLQGTDGGVPRLLVQVFVWTNGFVAVFNLLPGLPLDGGFLVDSLVWRITGSRATGLLVAGWCGRVVAVLVVVAAFGRSMLDGGQVDLYTVVWAVLIAGFLWVGATSAIARSSASRVISRVTVRQLLTRVTLVPSGTPLSRLRGDGDLVVTDPAGVPWGFATAADRARVPAGIGSAPVDAVARRQPQGWVAQVDSVDDDCTELITAVQSADPAPEQLLVTLRDGRPVGIIRTADLGQALQAASRAH</sequence>
<dbReference type="InterPro" id="IPR008915">
    <property type="entry name" value="Peptidase_M50"/>
</dbReference>
<dbReference type="RefSeq" id="WP_179480644.1">
    <property type="nucleotide sequence ID" value="NZ_JACCFW010000001.1"/>
</dbReference>
<dbReference type="GO" id="GO:0008237">
    <property type="term" value="F:metallopeptidase activity"/>
    <property type="evidence" value="ECO:0007669"/>
    <property type="project" value="UniProtKB-KW"/>
</dbReference>
<evidence type="ECO:0000256" key="8">
    <source>
        <dbReference type="ARBA" id="ARBA00022833"/>
    </source>
</evidence>
<evidence type="ECO:0000256" key="7">
    <source>
        <dbReference type="ARBA" id="ARBA00022801"/>
    </source>
</evidence>
<dbReference type="Proteomes" id="UP000571817">
    <property type="component" value="Unassembled WGS sequence"/>
</dbReference>
<comment type="caution">
    <text evidence="14">The sequence shown here is derived from an EMBL/GenBank/DDBJ whole genome shotgun (WGS) entry which is preliminary data.</text>
</comment>
<gene>
    <name evidence="14" type="ORF">HNR15_001589</name>
</gene>
<keyword evidence="11 12" id="KW-0472">Membrane</keyword>
<name>A0A853DAS6_9MICO</name>
<comment type="subcellular location">
    <subcellularLocation>
        <location evidence="2">Membrane</location>
        <topology evidence="2">Multi-pass membrane protein</topology>
    </subcellularLocation>
</comment>
<comment type="cofactor">
    <cofactor evidence="1">
        <name>Zn(2+)</name>
        <dbReference type="ChEBI" id="CHEBI:29105"/>
    </cofactor>
</comment>
<dbReference type="Pfam" id="PF02163">
    <property type="entry name" value="Peptidase_M50"/>
    <property type="match status" value="2"/>
</dbReference>
<keyword evidence="6" id="KW-0479">Metal-binding</keyword>
<dbReference type="GO" id="GO:0016020">
    <property type="term" value="C:membrane"/>
    <property type="evidence" value="ECO:0007669"/>
    <property type="project" value="UniProtKB-SubCell"/>
</dbReference>
<dbReference type="GO" id="GO:0006508">
    <property type="term" value="P:proteolysis"/>
    <property type="evidence" value="ECO:0007669"/>
    <property type="project" value="UniProtKB-KW"/>
</dbReference>
<feature type="transmembrane region" description="Helical" evidence="12">
    <location>
        <begin position="54"/>
        <end position="73"/>
    </location>
</feature>
<evidence type="ECO:0000256" key="9">
    <source>
        <dbReference type="ARBA" id="ARBA00022989"/>
    </source>
</evidence>
<evidence type="ECO:0000256" key="3">
    <source>
        <dbReference type="ARBA" id="ARBA00007931"/>
    </source>
</evidence>
<evidence type="ECO:0000259" key="13">
    <source>
        <dbReference type="Pfam" id="PF02163"/>
    </source>
</evidence>
<evidence type="ECO:0000256" key="10">
    <source>
        <dbReference type="ARBA" id="ARBA00023049"/>
    </source>
</evidence>
<keyword evidence="4 14" id="KW-0645">Protease</keyword>
<evidence type="ECO:0000256" key="6">
    <source>
        <dbReference type="ARBA" id="ARBA00022723"/>
    </source>
</evidence>
<dbReference type="PANTHER" id="PTHR39188:SF3">
    <property type="entry name" value="STAGE IV SPORULATION PROTEIN FB"/>
    <property type="match status" value="1"/>
</dbReference>
<evidence type="ECO:0000256" key="1">
    <source>
        <dbReference type="ARBA" id="ARBA00001947"/>
    </source>
</evidence>
<dbReference type="GO" id="GO:0046872">
    <property type="term" value="F:metal ion binding"/>
    <property type="evidence" value="ECO:0007669"/>
    <property type="project" value="UniProtKB-KW"/>
</dbReference>
<evidence type="ECO:0000256" key="4">
    <source>
        <dbReference type="ARBA" id="ARBA00022670"/>
    </source>
</evidence>
<feature type="transmembrane region" description="Helical" evidence="12">
    <location>
        <begin position="185"/>
        <end position="207"/>
    </location>
</feature>
<evidence type="ECO:0000313" key="15">
    <source>
        <dbReference type="Proteomes" id="UP000571817"/>
    </source>
</evidence>
<evidence type="ECO:0000256" key="2">
    <source>
        <dbReference type="ARBA" id="ARBA00004141"/>
    </source>
</evidence>
<feature type="transmembrane region" description="Helical" evidence="12">
    <location>
        <begin position="144"/>
        <end position="165"/>
    </location>
</feature>
<keyword evidence="7" id="KW-0378">Hydrolase</keyword>
<evidence type="ECO:0000313" key="14">
    <source>
        <dbReference type="EMBL" id="NYJ74626.1"/>
    </source>
</evidence>
<reference evidence="14 15" key="1">
    <citation type="submission" date="2020-07" db="EMBL/GenBank/DDBJ databases">
        <title>Sequencing the genomes of 1000 actinobacteria strains.</title>
        <authorList>
            <person name="Klenk H.-P."/>
        </authorList>
    </citation>
    <scope>NUCLEOTIDE SEQUENCE [LARGE SCALE GENOMIC DNA]</scope>
    <source>
        <strain evidence="14 15">DSM 29531</strain>
    </source>
</reference>
<evidence type="ECO:0000256" key="5">
    <source>
        <dbReference type="ARBA" id="ARBA00022692"/>
    </source>
</evidence>
<organism evidence="14 15">
    <name type="scientific">Allobranchiibius huperziae</name>
    <dbReference type="NCBI Taxonomy" id="1874116"/>
    <lineage>
        <taxon>Bacteria</taxon>
        <taxon>Bacillati</taxon>
        <taxon>Actinomycetota</taxon>
        <taxon>Actinomycetes</taxon>
        <taxon>Micrococcales</taxon>
        <taxon>Dermacoccaceae</taxon>
        <taxon>Allobranchiibius</taxon>
    </lineage>
</organism>